<protein>
    <recommendedName>
        <fullName evidence="1">DUF5899 domain-containing protein</fullName>
    </recommendedName>
</protein>
<sequence>MLLYNISMFRTNNAQMADNVFAAKGKKRYEDSLKKGSKIIRKTYKEQYDTQSISEYSDDDEYTFDDNKSNDSYNGISQTNHMSVIEKMDNITNNRKYERNKYTEKNTWINQLEPMKFGNNGDIVSQNNINGSNDMVNRVEIERQMEMNGGYSMYDKNDDGAYGVINPESQDFIHQNMEPFFKKGPDPINEDKRNMVNEMKLNSYTGSDKDPRWKPNIERAPLFSPLVNAKDIYGDPVRTDEYESRVFPGREKRNELPFQQTKITPGLNIGYNTIGKQGFQEMYRAVPKAAYTDQLRTVNNPKVSYGSYVGVAHKGNNGAIMGSIRHKKPQTYGERGRKDLVRSRAITTAPTIYGEIDPKDIATVNRGVDETLMVGPAQHYTEGNTPQEFRGNYRESTKQTVLNDLPRNVLGVSSVKGQGHNNQAYVPDSTQRDIYGDKNMLGHAHNGGVTNKSYAIDYDDIPDILKRNVHDKFDRAGNVKGNKEQQVNLNYDDIPDVTKRELTTTSNNGFIKGNKEQYVNLNYNDIPDITKRETTSTSNNGFLKGNKEQQVNLNYNDVPDITKREMTSKSNNGFLKGNKEQQVNLNYNDIPDITKREMTSKSNNGFIKGNKESKIVINWNDIPDITKRETTSSNVIGTFKGNKESQIVINWDDIPEITKREITSKEKLGNIKGNKEQYIVINWDDIPEVTKREIHNIEKKGTAKSIVSQQGSRQQYMSMLFNGAKEALNQGRAPTKIGMNKGWTIDHTAFFVKEPLEYTWRPSTNSSLLITNDRVNFSQKEPRNVNVWENDRIDSYSEENLENNPYVNNLVHKAKT</sequence>
<evidence type="ECO:0000313" key="2">
    <source>
        <dbReference type="EMBL" id="QHS90138.1"/>
    </source>
</evidence>
<proteinExistence type="predicted"/>
<dbReference type="EMBL" id="MN739130">
    <property type="protein sequence ID" value="QHS90138.1"/>
    <property type="molecule type" value="Genomic_DNA"/>
</dbReference>
<dbReference type="InterPro" id="IPR045418">
    <property type="entry name" value="P2_DUF5899"/>
</dbReference>
<dbReference type="AlphaFoldDB" id="A0A6C0BFF6"/>
<feature type="domain" description="DUF5899" evidence="1">
    <location>
        <begin position="254"/>
        <end position="348"/>
    </location>
</feature>
<accession>A0A6C0BFF6</accession>
<organism evidence="2">
    <name type="scientific">viral metagenome</name>
    <dbReference type="NCBI Taxonomy" id="1070528"/>
    <lineage>
        <taxon>unclassified sequences</taxon>
        <taxon>metagenomes</taxon>
        <taxon>organismal metagenomes</taxon>
    </lineage>
</organism>
<dbReference type="Pfam" id="PF19251">
    <property type="entry name" value="DUF5899"/>
    <property type="match status" value="1"/>
</dbReference>
<reference evidence="2" key="1">
    <citation type="journal article" date="2020" name="Nature">
        <title>Giant virus diversity and host interactions through global metagenomics.</title>
        <authorList>
            <person name="Schulz F."/>
            <person name="Roux S."/>
            <person name="Paez-Espino D."/>
            <person name="Jungbluth S."/>
            <person name="Walsh D.A."/>
            <person name="Denef V.J."/>
            <person name="McMahon K.D."/>
            <person name="Konstantinidis K.T."/>
            <person name="Eloe-Fadrosh E.A."/>
            <person name="Kyrpides N.C."/>
            <person name="Woyke T."/>
        </authorList>
    </citation>
    <scope>NUCLEOTIDE SEQUENCE</scope>
    <source>
        <strain evidence="2">GVMAG-M-3300010160-60</strain>
    </source>
</reference>
<name>A0A6C0BFF6_9ZZZZ</name>
<evidence type="ECO:0000259" key="1">
    <source>
        <dbReference type="Pfam" id="PF19251"/>
    </source>
</evidence>